<name>A7ZLV3_ECO24</name>
<sequence length="33" mass="3835">MISSVDYPQRILFFTLHGKKRWGNDKLGVSVLK</sequence>
<organism evidence="1 2">
    <name type="scientific">Escherichia coli O139:H28 (strain E24377A / ETEC)</name>
    <dbReference type="NCBI Taxonomy" id="331111"/>
    <lineage>
        <taxon>Bacteria</taxon>
        <taxon>Pseudomonadati</taxon>
        <taxon>Pseudomonadota</taxon>
        <taxon>Gammaproteobacteria</taxon>
        <taxon>Enterobacterales</taxon>
        <taxon>Enterobacteriaceae</taxon>
        <taxon>Escherichia</taxon>
    </lineage>
</organism>
<gene>
    <name evidence="1" type="ordered locus">EcE24377A_1696</name>
</gene>
<evidence type="ECO:0000313" key="2">
    <source>
        <dbReference type="Proteomes" id="UP000001122"/>
    </source>
</evidence>
<dbReference type="EMBL" id="CP000800">
    <property type="protein sequence ID" value="ABV17211.1"/>
    <property type="molecule type" value="Genomic_DNA"/>
</dbReference>
<evidence type="ECO:0000313" key="1">
    <source>
        <dbReference type="EMBL" id="ABV17211.1"/>
    </source>
</evidence>
<proteinExistence type="predicted"/>
<dbReference type="Proteomes" id="UP000001122">
    <property type="component" value="Chromosome"/>
</dbReference>
<dbReference type="AlphaFoldDB" id="A7ZLV3"/>
<protein>
    <submittedName>
        <fullName evidence="1">Uncharacterized protein</fullName>
    </submittedName>
</protein>
<keyword evidence="2" id="KW-1185">Reference proteome</keyword>
<reference evidence="2" key="1">
    <citation type="journal article" date="2008" name="J. Bacteriol.">
        <title>The pangenome structure of Escherichia coli: comparative genomic analysis of E. coli commensal and pathogenic isolates.</title>
        <authorList>
            <person name="Rasko D.A."/>
            <person name="Rosovitz M.J."/>
            <person name="Myers G.S."/>
            <person name="Mongodin E.F."/>
            <person name="Fricke W.F."/>
            <person name="Gajer P."/>
            <person name="Crabtree J."/>
            <person name="Sebaihia M."/>
            <person name="Thomson N.R."/>
            <person name="Chaudhuri R."/>
            <person name="Henderson I.R."/>
            <person name="Sperandio V."/>
            <person name="Ravel J."/>
        </authorList>
    </citation>
    <scope>NUCLEOTIDE SEQUENCE [LARGE SCALE GENOMIC DNA]</scope>
    <source>
        <strain evidence="2">E24377A / ETEC</strain>
    </source>
</reference>
<dbReference type="HOGENOM" id="CLU_3381619_0_0_6"/>
<dbReference type="KEGG" id="ecw:EcE24377A_1696"/>
<accession>A7ZLV3</accession>